<sequence>MCIAANFNFLLIVPYRYFMIHFTTFQSRCDGAETFLQSITTAAAMSGLVTVAMNNNLPVTFQYWWLTVNNRSPFSPFRYSTTIGIFICFLHSTI</sequence>
<accession>A0A974I019</accession>
<reference evidence="2" key="1">
    <citation type="journal article" date="2016" name="Nature">
        <title>Genome evolution in the allotetraploid frog Xenopus laevis.</title>
        <authorList>
            <person name="Session A.M."/>
            <person name="Uno Y."/>
            <person name="Kwon T."/>
            <person name="Chapman J.A."/>
            <person name="Toyoda A."/>
            <person name="Takahashi S."/>
            <person name="Fukui A."/>
            <person name="Hikosaka A."/>
            <person name="Suzuki A."/>
            <person name="Kondo M."/>
            <person name="van Heeringen S.J."/>
            <person name="Quigley I."/>
            <person name="Heinz S."/>
            <person name="Ogino H."/>
            <person name="Ochi H."/>
            <person name="Hellsten U."/>
            <person name="Lyons J.B."/>
            <person name="Simakov O."/>
            <person name="Putnam N."/>
            <person name="Stites J."/>
            <person name="Kuroki Y."/>
            <person name="Tanaka T."/>
            <person name="Michiue T."/>
            <person name="Watanabe M."/>
            <person name="Bogdanovic O."/>
            <person name="Lister R."/>
            <person name="Georgiou G."/>
            <person name="Paranjpe S.S."/>
            <person name="van Kruijsbergen I."/>
            <person name="Shu S."/>
            <person name="Carlson J."/>
            <person name="Kinoshita T."/>
            <person name="Ohta Y."/>
            <person name="Mawaribuchi S."/>
            <person name="Jenkins J."/>
            <person name="Grimwood J."/>
            <person name="Schmutz J."/>
            <person name="Mitros T."/>
            <person name="Mozaffari S.V."/>
            <person name="Suzuki Y."/>
            <person name="Haramoto Y."/>
            <person name="Yamamoto T.S."/>
            <person name="Takagi C."/>
            <person name="Heald R."/>
            <person name="Miller K."/>
            <person name="Haudenschild C."/>
            <person name="Kitzman J."/>
            <person name="Nakayama T."/>
            <person name="Izutsu Y."/>
            <person name="Robert J."/>
            <person name="Fortriede J."/>
            <person name="Burns K."/>
            <person name="Lotay V."/>
            <person name="Karimi K."/>
            <person name="Yasuoka Y."/>
            <person name="Dichmann D.S."/>
            <person name="Flajnik M.F."/>
            <person name="Houston D.W."/>
            <person name="Shendure J."/>
            <person name="DuPasquier L."/>
            <person name="Vize P.D."/>
            <person name="Zorn A.M."/>
            <person name="Ito M."/>
            <person name="Marcotte E.M."/>
            <person name="Wallingford J.B."/>
            <person name="Ito Y."/>
            <person name="Asashima M."/>
            <person name="Ueno N."/>
            <person name="Matsuda Y."/>
            <person name="Veenstra G.J."/>
            <person name="Fujiyama A."/>
            <person name="Harland R.M."/>
            <person name="Taira M."/>
            <person name="Rokhsar D.S."/>
        </authorList>
    </citation>
    <scope>NUCLEOTIDE SEQUENCE [LARGE SCALE GENOMIC DNA]</scope>
    <source>
        <strain evidence="2">J</strain>
    </source>
</reference>
<protein>
    <submittedName>
        <fullName evidence="1">Uncharacterized protein</fullName>
    </submittedName>
</protein>
<name>A0A974I019_XENLA</name>
<proteinExistence type="predicted"/>
<gene>
    <name evidence="1" type="ORF">XELAEV_18009027mg</name>
</gene>
<feature type="non-terminal residue" evidence="1">
    <location>
        <position position="94"/>
    </location>
</feature>
<dbReference type="EMBL" id="CM004467">
    <property type="protein sequence ID" value="OCT96812.1"/>
    <property type="molecule type" value="Genomic_DNA"/>
</dbReference>
<dbReference type="Proteomes" id="UP000694892">
    <property type="component" value="Chromosome 1S"/>
</dbReference>
<organism evidence="1 2">
    <name type="scientific">Xenopus laevis</name>
    <name type="common">African clawed frog</name>
    <dbReference type="NCBI Taxonomy" id="8355"/>
    <lineage>
        <taxon>Eukaryota</taxon>
        <taxon>Metazoa</taxon>
        <taxon>Chordata</taxon>
        <taxon>Craniata</taxon>
        <taxon>Vertebrata</taxon>
        <taxon>Euteleostomi</taxon>
        <taxon>Amphibia</taxon>
        <taxon>Batrachia</taxon>
        <taxon>Anura</taxon>
        <taxon>Pipoidea</taxon>
        <taxon>Pipidae</taxon>
        <taxon>Xenopodinae</taxon>
        <taxon>Xenopus</taxon>
        <taxon>Xenopus</taxon>
    </lineage>
</organism>
<evidence type="ECO:0000313" key="2">
    <source>
        <dbReference type="Proteomes" id="UP000694892"/>
    </source>
</evidence>
<evidence type="ECO:0000313" key="1">
    <source>
        <dbReference type="EMBL" id="OCT96812.1"/>
    </source>
</evidence>
<dbReference type="AlphaFoldDB" id="A0A974I019"/>